<keyword evidence="6" id="KW-1185">Reference proteome</keyword>
<feature type="signal peptide" evidence="3">
    <location>
        <begin position="1"/>
        <end position="50"/>
    </location>
</feature>
<dbReference type="CDD" id="cd23509">
    <property type="entry name" value="Gnk2-like"/>
    <property type="match status" value="2"/>
</dbReference>
<feature type="non-terminal residue" evidence="5">
    <location>
        <position position="1"/>
    </location>
</feature>
<dbReference type="OrthoDB" id="696781at2759"/>
<dbReference type="InterPro" id="IPR002902">
    <property type="entry name" value="GNK2"/>
</dbReference>
<dbReference type="Proteomes" id="UP000324897">
    <property type="component" value="Unassembled WGS sequence"/>
</dbReference>
<dbReference type="FunFam" id="3.30.430.20:FF:000010">
    <property type="entry name" value="Cysteine-rich receptor-like protein kinase 10"/>
    <property type="match status" value="1"/>
</dbReference>
<evidence type="ECO:0000313" key="6">
    <source>
        <dbReference type="Proteomes" id="UP000324897"/>
    </source>
</evidence>
<accession>A0A5J9SLD9</accession>
<comment type="caution">
    <text evidence="5">The sequence shown here is derived from an EMBL/GenBank/DDBJ whole genome shotgun (WGS) entry which is preliminary data.</text>
</comment>
<sequence length="325" mass="34873">MLRWAGFYQALQQEPSQPHPIPDFHTGAMPMHCFLPVLLSLSLLVTTTNGDEHIYIDDCPGNASYTPGSAFQANLDALLSTLPGAAAASSGFAKNATGAAPDQAYGLAQCRGDVNASACRSCLDASVRDVTRGLCRGQKSAMVIYDACQLRYSNASFFGVSDNKSFTVFQCSAQNATQPEQLMRFVAQVGDLLVNLTGKAAYRSPRMFAAAAVQVTPSVKLYGMVQCTRDLAADDCNRCLSSVVPFMPFDCEGKQSVRMFRRSCSARLEVFPFYNAQVVEAAMSPAPAPEGGPVNCGGRHANRSEAMIKVARCMFSLLLAMVLAI</sequence>
<dbReference type="Gramene" id="TVT99809">
    <property type="protein sequence ID" value="TVT99809"/>
    <property type="gene ID" value="EJB05_54810"/>
</dbReference>
<dbReference type="Gene3D" id="3.30.430.20">
    <property type="entry name" value="Gnk2 domain, C-X8-C-X2-C motif"/>
    <property type="match status" value="2"/>
</dbReference>
<evidence type="ECO:0000256" key="3">
    <source>
        <dbReference type="SAM" id="SignalP"/>
    </source>
</evidence>
<dbReference type="PROSITE" id="PS51473">
    <property type="entry name" value="GNK2"/>
    <property type="match status" value="2"/>
</dbReference>
<evidence type="ECO:0000256" key="2">
    <source>
        <dbReference type="ARBA" id="ARBA00022737"/>
    </source>
</evidence>
<dbReference type="InterPro" id="IPR038408">
    <property type="entry name" value="GNK2_sf"/>
</dbReference>
<evidence type="ECO:0000313" key="5">
    <source>
        <dbReference type="EMBL" id="TVT99809.1"/>
    </source>
</evidence>
<feature type="domain" description="Gnk2-homologous" evidence="4">
    <location>
        <begin position="53"/>
        <end position="157"/>
    </location>
</feature>
<keyword evidence="1 3" id="KW-0732">Signal</keyword>
<evidence type="ECO:0000256" key="1">
    <source>
        <dbReference type="ARBA" id="ARBA00022729"/>
    </source>
</evidence>
<name>A0A5J9SLD9_9POAL</name>
<reference evidence="5 6" key="1">
    <citation type="journal article" date="2019" name="Sci. Rep.">
        <title>A high-quality genome of Eragrostis curvula grass provides insights into Poaceae evolution and supports new strategies to enhance forage quality.</title>
        <authorList>
            <person name="Carballo J."/>
            <person name="Santos B.A.C.M."/>
            <person name="Zappacosta D."/>
            <person name="Garbus I."/>
            <person name="Selva J.P."/>
            <person name="Gallo C.A."/>
            <person name="Diaz A."/>
            <person name="Albertini E."/>
            <person name="Caccamo M."/>
            <person name="Echenique V."/>
        </authorList>
    </citation>
    <scope>NUCLEOTIDE SEQUENCE [LARGE SCALE GENOMIC DNA]</scope>
    <source>
        <strain evidence="6">cv. Victoria</strain>
        <tissue evidence="5">Leaf</tissue>
    </source>
</reference>
<dbReference type="PANTHER" id="PTHR32099">
    <property type="entry name" value="CYSTEINE-RICH REPEAT SECRETORY PROTEIN"/>
    <property type="match status" value="1"/>
</dbReference>
<protein>
    <recommendedName>
        <fullName evidence="4">Gnk2-homologous domain-containing protein</fullName>
    </recommendedName>
</protein>
<dbReference type="AlphaFoldDB" id="A0A5J9SLD9"/>
<feature type="domain" description="Gnk2-homologous" evidence="4">
    <location>
        <begin position="164"/>
        <end position="273"/>
    </location>
</feature>
<dbReference type="PANTHER" id="PTHR32099:SF42">
    <property type="entry name" value="CYSTEINE-RICH RECEPTOR-LIKE PROTEIN KINASE 9-RELATED"/>
    <property type="match status" value="1"/>
</dbReference>
<proteinExistence type="predicted"/>
<dbReference type="Pfam" id="PF01657">
    <property type="entry name" value="Stress-antifung"/>
    <property type="match status" value="2"/>
</dbReference>
<gene>
    <name evidence="5" type="ORF">EJB05_54810</name>
</gene>
<feature type="chain" id="PRO_5023927857" description="Gnk2-homologous domain-containing protein" evidence="3">
    <location>
        <begin position="51"/>
        <end position="325"/>
    </location>
</feature>
<organism evidence="5 6">
    <name type="scientific">Eragrostis curvula</name>
    <name type="common">weeping love grass</name>
    <dbReference type="NCBI Taxonomy" id="38414"/>
    <lineage>
        <taxon>Eukaryota</taxon>
        <taxon>Viridiplantae</taxon>
        <taxon>Streptophyta</taxon>
        <taxon>Embryophyta</taxon>
        <taxon>Tracheophyta</taxon>
        <taxon>Spermatophyta</taxon>
        <taxon>Magnoliopsida</taxon>
        <taxon>Liliopsida</taxon>
        <taxon>Poales</taxon>
        <taxon>Poaceae</taxon>
        <taxon>PACMAD clade</taxon>
        <taxon>Chloridoideae</taxon>
        <taxon>Eragrostideae</taxon>
        <taxon>Eragrostidinae</taxon>
        <taxon>Eragrostis</taxon>
    </lineage>
</organism>
<keyword evidence="2" id="KW-0677">Repeat</keyword>
<evidence type="ECO:0000259" key="4">
    <source>
        <dbReference type="PROSITE" id="PS51473"/>
    </source>
</evidence>
<dbReference type="EMBL" id="RWGY01000676">
    <property type="protein sequence ID" value="TVT99809.1"/>
    <property type="molecule type" value="Genomic_DNA"/>
</dbReference>